<dbReference type="InterPro" id="IPR050358">
    <property type="entry name" value="RSE1/DDB1/CFT1"/>
</dbReference>
<dbReference type="InterPro" id="IPR058543">
    <property type="entry name" value="Beta-prop_RSE1/DDB1/CPSF1_2nd"/>
</dbReference>
<dbReference type="Pfam" id="PF03178">
    <property type="entry name" value="CPSF_A"/>
    <property type="match status" value="1"/>
</dbReference>
<dbReference type="Pfam" id="PF10433">
    <property type="entry name" value="Beta-prop_RSE1_1st"/>
    <property type="match status" value="1"/>
</dbReference>
<keyword evidence="2" id="KW-0539">Nucleus</keyword>
<evidence type="ECO:0000313" key="7">
    <source>
        <dbReference type="EMBL" id="KIM78546.1"/>
    </source>
</evidence>
<dbReference type="InterPro" id="IPR015943">
    <property type="entry name" value="WD40/YVTN_repeat-like_dom_sf"/>
</dbReference>
<evidence type="ECO:0000313" key="8">
    <source>
        <dbReference type="Proteomes" id="UP000054166"/>
    </source>
</evidence>
<organism evidence="7 8">
    <name type="scientific">Piloderma croceum (strain F 1598)</name>
    <dbReference type="NCBI Taxonomy" id="765440"/>
    <lineage>
        <taxon>Eukaryota</taxon>
        <taxon>Fungi</taxon>
        <taxon>Dikarya</taxon>
        <taxon>Basidiomycota</taxon>
        <taxon>Agaricomycotina</taxon>
        <taxon>Agaricomycetes</taxon>
        <taxon>Agaricomycetidae</taxon>
        <taxon>Atheliales</taxon>
        <taxon>Atheliaceae</taxon>
        <taxon>Piloderma</taxon>
    </lineage>
</organism>
<evidence type="ECO:0000259" key="6">
    <source>
        <dbReference type="Pfam" id="PF23726"/>
    </source>
</evidence>
<protein>
    <recommendedName>
        <fullName evidence="9">DNA damage-binding protein 1</fullName>
    </recommendedName>
</protein>
<feature type="region of interest" description="Disordered" evidence="3">
    <location>
        <begin position="1220"/>
        <end position="1239"/>
    </location>
</feature>
<accession>A0A0C3FF05</accession>
<dbReference type="InterPro" id="IPR004871">
    <property type="entry name" value="RSE1/DDB1/CPSF1_C"/>
</dbReference>
<sequence length="1295" mass="141135">MKVVSTFSPSSSVLSSIKCRLIANSELEFLAVGKLDRLDVYSLQPEGLKLECGLQIWGRVLAIKAIPVDDSGYDNLVVLTDHPDPELIFLSYTTGGKVVPELKTLHHLSLYERNARPAEFFNGMLLDPSGVVLVVSCYAGKLKVVLLEGGGYENDFDVSIPELSLLALAFISSSSDELCLAILHIDHQQRLQLLSRDLDVSPNHEQFSPKPSTLLPPTPLPQKSFPGPFASDTLPVLIHIPAPPSTTSVNAEAQQGGILILGGKRIIYYDLATPSAQLKAKGKSSRTEKKKKEGMKRGDKMEVDNAKEKEGEREWRKRKVAGWVEWPWSEVTGWCKVAGGEEDLGNRFFVGDAFGRLAMVSVDLSQEKKIILLALGETSPATTFTYLTSQILYLGSHYGDSQLLRVNTCPVSALEEPTLPVPRDITTITSSQLTSLAMKANRKGKGKERALEMDVDAGDSSGTKKESRGLIVLGKGSYISVLETFKNIAPIVDAALVDTDGSGQHQIITCSGGRNTGSLNIVRSGADFQTLAVAEGLCDIVGIWPIRALFEDTKDTHILVSTLQDSHLFRFEGGSRLARVCPSLTALVTNEPTLALGNIPRRRLQKARPGQNSGSVYVDSSLVVQVTKTGVWLAEYDMALGQYTKAGDGWVPGRVQGVGSGWNGRTIVAAGVNASQVVVALNSARLVVLNLSEKDEFNIFAFRDVGDTSAHEISAVSCTPLNLSKNYIAASFWGSNCVKLFSPEANLDRICEPRSLPALPCSLLLHNFGQSTNTKDHDYYPHLLVGLTDGTVVSYALKSGKEGLVDQNIFSLGDLPVFLSACQVDSRKTVFACGSRASILFWEKETLRHSPVILKDIAAASRLNTSSFSSCLVLATSNGLLIGDIKDIDKMHIRSIPLGLDNPRRITYHNMLKMYGVACVRSEPVRHGEPESVASSFKILNETSFSQLGQYDCGQEEEITAVHTLLVPFDEGMSPCFAVGSCRYKAGETEPTEGQLLVFWVHSGGSSAKLAPVTSTPLNGCTYAFADINGMIAVAVGSSVVVFRVVVTSDVSNTPSFALHRVAEWNHNYYVISLVSHDTTLMLGDAISSVTFLKLDGTRLEILAKDYGPLWPVCLQRWSDTSIIGANAEHNLFSFTLEESELETALKRDGSFYINDMVNKFIPGALTSFDKSDDAVLQPQQIFFTSSGRIGVVVDIGPEMSLHMTELQRNMAQVITPTGGLSHTKFRAPRNNRGRSDLEESSVGFLDGDFLERFLTFPHSSSTVDEIMKGTSQAERLTLPREKIQKILERLQSLH</sequence>
<reference evidence="8" key="2">
    <citation type="submission" date="2015-01" db="EMBL/GenBank/DDBJ databases">
        <title>Evolutionary Origins and Diversification of the Mycorrhizal Mutualists.</title>
        <authorList>
            <consortium name="DOE Joint Genome Institute"/>
            <consortium name="Mycorrhizal Genomics Consortium"/>
            <person name="Kohler A."/>
            <person name="Kuo A."/>
            <person name="Nagy L.G."/>
            <person name="Floudas D."/>
            <person name="Copeland A."/>
            <person name="Barry K.W."/>
            <person name="Cichocki N."/>
            <person name="Veneault-Fourrey C."/>
            <person name="LaButti K."/>
            <person name="Lindquist E.A."/>
            <person name="Lipzen A."/>
            <person name="Lundell T."/>
            <person name="Morin E."/>
            <person name="Murat C."/>
            <person name="Riley R."/>
            <person name="Ohm R."/>
            <person name="Sun H."/>
            <person name="Tunlid A."/>
            <person name="Henrissat B."/>
            <person name="Grigoriev I.V."/>
            <person name="Hibbett D.S."/>
            <person name="Martin F."/>
        </authorList>
    </citation>
    <scope>NUCLEOTIDE SEQUENCE [LARGE SCALE GENOMIC DNA]</scope>
    <source>
        <strain evidence="8">F 1598</strain>
    </source>
</reference>
<dbReference type="Proteomes" id="UP000054166">
    <property type="component" value="Unassembled WGS sequence"/>
</dbReference>
<dbReference type="Gene3D" id="1.10.150.910">
    <property type="match status" value="1"/>
</dbReference>
<dbReference type="PANTHER" id="PTHR10644">
    <property type="entry name" value="DNA REPAIR/RNA PROCESSING CPSF FAMILY"/>
    <property type="match status" value="1"/>
</dbReference>
<feature type="compositionally biased region" description="Basic residues" evidence="3">
    <location>
        <begin position="1224"/>
        <end position="1233"/>
    </location>
</feature>
<dbReference type="InterPro" id="IPR018846">
    <property type="entry name" value="Beta-prop_RSE1/DDB1/CPSF1_1st"/>
</dbReference>
<evidence type="ECO:0008006" key="9">
    <source>
        <dbReference type="Google" id="ProtNLM"/>
    </source>
</evidence>
<dbReference type="GO" id="GO:0005634">
    <property type="term" value="C:nucleus"/>
    <property type="evidence" value="ECO:0007669"/>
    <property type="project" value="UniProtKB-SubCell"/>
</dbReference>
<evidence type="ECO:0000256" key="2">
    <source>
        <dbReference type="ARBA" id="ARBA00023242"/>
    </source>
</evidence>
<feature type="domain" description="RSE1/DDB1/CPSF1 C-terminal" evidence="4">
    <location>
        <begin position="934"/>
        <end position="1255"/>
    </location>
</feature>
<evidence type="ECO:0000259" key="5">
    <source>
        <dbReference type="Pfam" id="PF10433"/>
    </source>
</evidence>
<dbReference type="Pfam" id="PF23726">
    <property type="entry name" value="Beta-prop_RSE1_2nd"/>
    <property type="match status" value="1"/>
</dbReference>
<proteinExistence type="predicted"/>
<gene>
    <name evidence="7" type="ORF">PILCRDRAFT_824460</name>
</gene>
<comment type="subcellular location">
    <subcellularLocation>
        <location evidence="1">Nucleus</location>
    </subcellularLocation>
</comment>
<dbReference type="Gene3D" id="2.130.10.10">
    <property type="entry name" value="YVTN repeat-like/Quinoprotein amine dehydrogenase"/>
    <property type="match status" value="3"/>
</dbReference>
<dbReference type="FunCoup" id="A0A0C3FF05">
    <property type="interactions" value="800"/>
</dbReference>
<evidence type="ECO:0000259" key="4">
    <source>
        <dbReference type="Pfam" id="PF03178"/>
    </source>
</evidence>
<evidence type="ECO:0000256" key="3">
    <source>
        <dbReference type="SAM" id="MobiDB-lite"/>
    </source>
</evidence>
<dbReference type="HOGENOM" id="CLU_002893_0_0_1"/>
<dbReference type="GO" id="GO:0003676">
    <property type="term" value="F:nucleic acid binding"/>
    <property type="evidence" value="ECO:0007669"/>
    <property type="project" value="InterPro"/>
</dbReference>
<name>A0A0C3FF05_PILCF</name>
<keyword evidence="8" id="KW-1185">Reference proteome</keyword>
<dbReference type="EMBL" id="KN833016">
    <property type="protein sequence ID" value="KIM78546.1"/>
    <property type="molecule type" value="Genomic_DNA"/>
</dbReference>
<reference evidence="7 8" key="1">
    <citation type="submission" date="2014-04" db="EMBL/GenBank/DDBJ databases">
        <authorList>
            <consortium name="DOE Joint Genome Institute"/>
            <person name="Kuo A."/>
            <person name="Tarkka M."/>
            <person name="Buscot F."/>
            <person name="Kohler A."/>
            <person name="Nagy L.G."/>
            <person name="Floudas D."/>
            <person name="Copeland A."/>
            <person name="Barry K.W."/>
            <person name="Cichocki N."/>
            <person name="Veneault-Fourrey C."/>
            <person name="LaButti K."/>
            <person name="Lindquist E.A."/>
            <person name="Lipzen A."/>
            <person name="Lundell T."/>
            <person name="Morin E."/>
            <person name="Murat C."/>
            <person name="Sun H."/>
            <person name="Tunlid A."/>
            <person name="Henrissat B."/>
            <person name="Grigoriev I.V."/>
            <person name="Hibbett D.S."/>
            <person name="Martin F."/>
            <person name="Nordberg H.P."/>
            <person name="Cantor M.N."/>
            <person name="Hua S.X."/>
        </authorList>
    </citation>
    <scope>NUCLEOTIDE SEQUENCE [LARGE SCALE GENOMIC DNA]</scope>
    <source>
        <strain evidence="7 8">F 1598</strain>
    </source>
</reference>
<evidence type="ECO:0000256" key="1">
    <source>
        <dbReference type="ARBA" id="ARBA00004123"/>
    </source>
</evidence>
<feature type="compositionally biased region" description="Basic and acidic residues" evidence="3">
    <location>
        <begin position="285"/>
        <end position="307"/>
    </location>
</feature>
<dbReference type="InParanoid" id="A0A0C3FF05"/>
<feature type="domain" description="RSE1/DDB1/CPSF1 second beta-propeller" evidence="6">
    <location>
        <begin position="539"/>
        <end position="883"/>
    </location>
</feature>
<feature type="region of interest" description="Disordered" evidence="3">
    <location>
        <begin position="279"/>
        <end position="307"/>
    </location>
</feature>
<dbReference type="STRING" id="765440.A0A0C3FF05"/>
<dbReference type="SUPFAM" id="SSF101908">
    <property type="entry name" value="Putative isomerase YbhE"/>
    <property type="match status" value="1"/>
</dbReference>
<dbReference type="OrthoDB" id="433457at2759"/>
<feature type="domain" description="RSE1/DDB1/CPSF1 first beta-propeller" evidence="5">
    <location>
        <begin position="13"/>
        <end position="410"/>
    </location>
</feature>